<organism evidence="2 3">
    <name type="scientific">Nocardia ninae NBRC 108245</name>
    <dbReference type="NCBI Taxonomy" id="1210091"/>
    <lineage>
        <taxon>Bacteria</taxon>
        <taxon>Bacillati</taxon>
        <taxon>Actinomycetota</taxon>
        <taxon>Actinomycetes</taxon>
        <taxon>Mycobacteriales</taxon>
        <taxon>Nocardiaceae</taxon>
        <taxon>Nocardia</taxon>
    </lineage>
</organism>
<dbReference type="AlphaFoldDB" id="A0A511MRN1"/>
<keyword evidence="3" id="KW-1185">Reference proteome</keyword>
<name>A0A511MRN1_9NOCA</name>
<reference evidence="2 3" key="1">
    <citation type="submission" date="2019-07" db="EMBL/GenBank/DDBJ databases">
        <title>Whole genome shotgun sequence of Nocardia ninae NBRC 108245.</title>
        <authorList>
            <person name="Hosoyama A."/>
            <person name="Uohara A."/>
            <person name="Ohji S."/>
            <person name="Ichikawa N."/>
        </authorList>
    </citation>
    <scope>NUCLEOTIDE SEQUENCE [LARGE SCALE GENOMIC DNA]</scope>
    <source>
        <strain evidence="2 3">NBRC 108245</strain>
    </source>
</reference>
<dbReference type="EMBL" id="BJXA01000078">
    <property type="protein sequence ID" value="GEM42848.1"/>
    <property type="molecule type" value="Genomic_DNA"/>
</dbReference>
<comment type="caution">
    <text evidence="2">The sequence shown here is derived from an EMBL/GenBank/DDBJ whole genome shotgun (WGS) entry which is preliminary data.</text>
</comment>
<protein>
    <submittedName>
        <fullName evidence="2">Uncharacterized protein</fullName>
    </submittedName>
</protein>
<evidence type="ECO:0000313" key="2">
    <source>
        <dbReference type="EMBL" id="GEM42848.1"/>
    </source>
</evidence>
<sequence length="108" mass="11228">MNASDDVASRAETPVTAASTHRNIPAATPSVAAAPAAQPLNARLMITARSGPGDADTTNITPANAAYCVMEDIVGSPPPELPVPGGGPRRNALGRHWDKRYLVTRRTS</sequence>
<accession>A0A511MRN1</accession>
<evidence type="ECO:0000256" key="1">
    <source>
        <dbReference type="SAM" id="MobiDB-lite"/>
    </source>
</evidence>
<dbReference type="Proteomes" id="UP000321424">
    <property type="component" value="Unassembled WGS sequence"/>
</dbReference>
<gene>
    <name evidence="2" type="ORF">NN4_73670</name>
</gene>
<feature type="region of interest" description="Disordered" evidence="1">
    <location>
        <begin position="1"/>
        <end position="32"/>
    </location>
</feature>
<proteinExistence type="predicted"/>
<evidence type="ECO:0000313" key="3">
    <source>
        <dbReference type="Proteomes" id="UP000321424"/>
    </source>
</evidence>